<evidence type="ECO:0000256" key="1">
    <source>
        <dbReference type="ARBA" id="ARBA00022729"/>
    </source>
</evidence>
<feature type="domain" description="Ig-like" evidence="3">
    <location>
        <begin position="54"/>
        <end position="120"/>
    </location>
</feature>
<accession>A0ABD0X0N6</accession>
<dbReference type="InterPro" id="IPR013783">
    <property type="entry name" value="Ig-like_fold"/>
</dbReference>
<proteinExistence type="predicted"/>
<keyword evidence="1" id="KW-0732">Signal</keyword>
<sequence>MISQFQNKYSTTGSTISEAAVYDPGFYSCQGEIQYRSISTIRSDPVTLTLKALPRASVSVSPQGLLYSGETVTLQCNIPDYTDWTYYYWYENNQRLSQTSKTISITIPITKTGQSDQYRCKGWRTDCPQDSQLSDTFSFRINALPRASVSVSPQGLLYSGETVTLQCNIPDYTGWTYYYWYENNQRLSQTSKTISITIPITKTGQSDQYRCKGWRTDCPQDSQLSDTFSFRITALPKATLTVKPNPMYPGETVTLTCSAGSDSDWTYEFYKDSTMIRRDPVQIHINNQE</sequence>
<dbReference type="AlphaFoldDB" id="A0ABD0X0N6"/>
<dbReference type="PANTHER" id="PTHR11481:SF64">
    <property type="entry name" value="FC RECEPTOR-LIKE PROTEIN 4"/>
    <property type="match status" value="1"/>
</dbReference>
<keyword evidence="5" id="KW-1185">Reference proteome</keyword>
<dbReference type="InterPro" id="IPR036179">
    <property type="entry name" value="Ig-like_dom_sf"/>
</dbReference>
<dbReference type="InterPro" id="IPR003599">
    <property type="entry name" value="Ig_sub"/>
</dbReference>
<comment type="caution">
    <text evidence="4">The sequence shown here is derived from an EMBL/GenBank/DDBJ whole genome shotgun (WGS) entry which is preliminary data.</text>
</comment>
<evidence type="ECO:0000313" key="5">
    <source>
        <dbReference type="Proteomes" id="UP001557470"/>
    </source>
</evidence>
<dbReference type="EMBL" id="JAGEUA010000007">
    <property type="protein sequence ID" value="KAL0970077.1"/>
    <property type="molecule type" value="Genomic_DNA"/>
</dbReference>
<reference evidence="4 5" key="1">
    <citation type="submission" date="2024-06" db="EMBL/GenBank/DDBJ databases">
        <authorList>
            <person name="Pan Q."/>
            <person name="Wen M."/>
            <person name="Jouanno E."/>
            <person name="Zahm M."/>
            <person name="Klopp C."/>
            <person name="Cabau C."/>
            <person name="Louis A."/>
            <person name="Berthelot C."/>
            <person name="Parey E."/>
            <person name="Roest Crollius H."/>
            <person name="Montfort J."/>
            <person name="Robinson-Rechavi M."/>
            <person name="Bouchez O."/>
            <person name="Lampietro C."/>
            <person name="Lopez Roques C."/>
            <person name="Donnadieu C."/>
            <person name="Postlethwait J."/>
            <person name="Bobe J."/>
            <person name="Verreycken H."/>
            <person name="Guiguen Y."/>
        </authorList>
    </citation>
    <scope>NUCLEOTIDE SEQUENCE [LARGE SCALE GENOMIC DNA]</scope>
    <source>
        <strain evidence="4">Up_M1</strain>
        <tissue evidence="4">Testis</tissue>
    </source>
</reference>
<name>A0ABD0X0N6_UMBPY</name>
<keyword evidence="2" id="KW-1015">Disulfide bond</keyword>
<dbReference type="Proteomes" id="UP001557470">
    <property type="component" value="Unassembled WGS sequence"/>
</dbReference>
<dbReference type="PROSITE" id="PS50835">
    <property type="entry name" value="IG_LIKE"/>
    <property type="match status" value="2"/>
</dbReference>
<evidence type="ECO:0000259" key="3">
    <source>
        <dbReference type="PROSITE" id="PS50835"/>
    </source>
</evidence>
<dbReference type="SUPFAM" id="SSF48726">
    <property type="entry name" value="Immunoglobulin"/>
    <property type="match status" value="3"/>
</dbReference>
<dbReference type="InterPro" id="IPR050488">
    <property type="entry name" value="Ig_Fc_receptor"/>
</dbReference>
<evidence type="ECO:0000313" key="4">
    <source>
        <dbReference type="EMBL" id="KAL0970077.1"/>
    </source>
</evidence>
<dbReference type="PANTHER" id="PTHR11481">
    <property type="entry name" value="IMMUNOGLOBULIN FC RECEPTOR"/>
    <property type="match status" value="1"/>
</dbReference>
<feature type="domain" description="Ig-like" evidence="3">
    <location>
        <begin position="145"/>
        <end position="211"/>
    </location>
</feature>
<gene>
    <name evidence="4" type="ORF">UPYG_G00236860</name>
</gene>
<dbReference type="SMART" id="SM00409">
    <property type="entry name" value="IG"/>
    <property type="match status" value="2"/>
</dbReference>
<protein>
    <recommendedName>
        <fullName evidence="3">Ig-like domain-containing protein</fullName>
    </recommendedName>
</protein>
<evidence type="ECO:0000256" key="2">
    <source>
        <dbReference type="ARBA" id="ARBA00023157"/>
    </source>
</evidence>
<dbReference type="InterPro" id="IPR007110">
    <property type="entry name" value="Ig-like_dom"/>
</dbReference>
<dbReference type="Gene3D" id="2.60.40.10">
    <property type="entry name" value="Immunoglobulins"/>
    <property type="match status" value="3"/>
</dbReference>
<organism evidence="4 5">
    <name type="scientific">Umbra pygmaea</name>
    <name type="common">Eastern mudminnow</name>
    <dbReference type="NCBI Taxonomy" id="75934"/>
    <lineage>
        <taxon>Eukaryota</taxon>
        <taxon>Metazoa</taxon>
        <taxon>Chordata</taxon>
        <taxon>Craniata</taxon>
        <taxon>Vertebrata</taxon>
        <taxon>Euteleostomi</taxon>
        <taxon>Actinopterygii</taxon>
        <taxon>Neopterygii</taxon>
        <taxon>Teleostei</taxon>
        <taxon>Protacanthopterygii</taxon>
        <taxon>Esociformes</taxon>
        <taxon>Umbridae</taxon>
        <taxon>Umbra</taxon>
    </lineage>
</organism>